<dbReference type="OrthoDB" id="1899291at2759"/>
<gene>
    <name evidence="1" type="ORF">JCGZ_22445</name>
</gene>
<dbReference type="STRING" id="180498.A0A067K358"/>
<protein>
    <submittedName>
        <fullName evidence="1">Uncharacterized protein</fullName>
    </submittedName>
</protein>
<dbReference type="PANTHER" id="PTHR34567">
    <property type="entry name" value="FK506-BINDING-LIKE PROTEIN"/>
    <property type="match status" value="1"/>
</dbReference>
<dbReference type="EMBL" id="KK914917">
    <property type="protein sequence ID" value="KDP26199.1"/>
    <property type="molecule type" value="Genomic_DNA"/>
</dbReference>
<dbReference type="KEGG" id="jcu:105645055"/>
<proteinExistence type="predicted"/>
<evidence type="ECO:0000313" key="1">
    <source>
        <dbReference type="EMBL" id="KDP26199.1"/>
    </source>
</evidence>
<accession>A0A067K358</accession>
<reference evidence="1 2" key="1">
    <citation type="journal article" date="2014" name="PLoS ONE">
        <title>Global Analysis of Gene Expression Profiles in Physic Nut (Jatropha curcas L.) Seedlings Exposed to Salt Stress.</title>
        <authorList>
            <person name="Zhang L."/>
            <person name="Zhang C."/>
            <person name="Wu P."/>
            <person name="Chen Y."/>
            <person name="Li M."/>
            <person name="Jiang H."/>
            <person name="Wu G."/>
        </authorList>
    </citation>
    <scope>NUCLEOTIDE SEQUENCE [LARGE SCALE GENOMIC DNA]</scope>
    <source>
        <strain evidence="2">cv. GZQX0401</strain>
        <tissue evidence="1">Young leaves</tissue>
    </source>
</reference>
<evidence type="ECO:0000313" key="2">
    <source>
        <dbReference type="Proteomes" id="UP000027138"/>
    </source>
</evidence>
<dbReference type="Proteomes" id="UP000027138">
    <property type="component" value="Unassembled WGS sequence"/>
</dbReference>
<sequence length="285" mass="33659">MSNRRRHKGEIHYQEFEGTRSHHRKPTQGSWQPTIPSWEKRFCYSVGLVPWRKLLETKKSMYLYENVVQWNDSAGEEAFHNAKNRFWAKINGLPCDISLPDPDIYIDEVDWNSNIDPELYLDLEREPKYPDEKDKGEEVVIFGSSLLPNQSFSCIGWGEAEEELQKVGAVALDSRYQYCVRNRNNENISQANGAVVDNEWENCWNDSYERKNNHNELDNSYNSWKSVDDRSGGNWEPWGGNTRKREGAGWHMSRYKTTRFHGDDYQMDRGWLRNGRGRKRVNYVY</sequence>
<dbReference type="AlphaFoldDB" id="A0A067K358"/>
<organism evidence="1 2">
    <name type="scientific">Jatropha curcas</name>
    <name type="common">Barbados nut</name>
    <dbReference type="NCBI Taxonomy" id="180498"/>
    <lineage>
        <taxon>Eukaryota</taxon>
        <taxon>Viridiplantae</taxon>
        <taxon>Streptophyta</taxon>
        <taxon>Embryophyta</taxon>
        <taxon>Tracheophyta</taxon>
        <taxon>Spermatophyta</taxon>
        <taxon>Magnoliopsida</taxon>
        <taxon>eudicotyledons</taxon>
        <taxon>Gunneridae</taxon>
        <taxon>Pentapetalae</taxon>
        <taxon>rosids</taxon>
        <taxon>fabids</taxon>
        <taxon>Malpighiales</taxon>
        <taxon>Euphorbiaceae</taxon>
        <taxon>Crotonoideae</taxon>
        <taxon>Jatropheae</taxon>
        <taxon>Jatropha</taxon>
    </lineage>
</organism>
<keyword evidence="2" id="KW-1185">Reference proteome</keyword>
<name>A0A067K358_JATCU</name>
<dbReference type="PANTHER" id="PTHR34567:SF3">
    <property type="entry name" value="FK506-BINDING-LIKE PROTEIN"/>
    <property type="match status" value="1"/>
</dbReference>